<dbReference type="Pfam" id="PF01161">
    <property type="entry name" value="PBP"/>
    <property type="match status" value="1"/>
</dbReference>
<sequence length="196" mass="21228">MRVACRIMRWRNAAVVASSAISLLAILSFTRDVAAEPAFTVSSTDLVPGKPVGRELLFSESDCKGGNRSPQIAWRGAPAQTRGFAITIFDPDAPGRGWWHWAVAGIPANVTRLPANASASGALRKLGAVEARNDWDTEGYGGPCPPPGKEHRYVLTVYALNGNELRLRQGTPALMFEHEIRTMAIASAQITFTLKR</sequence>
<dbReference type="NCBIfam" id="TIGR00481">
    <property type="entry name" value="YbhB/YbcL family Raf kinase inhibitor-like protein"/>
    <property type="match status" value="1"/>
</dbReference>
<dbReference type="SUPFAM" id="SSF49777">
    <property type="entry name" value="PEBP-like"/>
    <property type="match status" value="1"/>
</dbReference>
<comment type="caution">
    <text evidence="2">The sequence shown here is derived from an EMBL/GenBank/DDBJ whole genome shotgun (WGS) entry which is preliminary data.</text>
</comment>
<dbReference type="Gene3D" id="3.90.280.10">
    <property type="entry name" value="PEBP-like"/>
    <property type="match status" value="1"/>
</dbReference>
<dbReference type="InterPro" id="IPR008914">
    <property type="entry name" value="PEBP"/>
</dbReference>
<reference evidence="2 3" key="1">
    <citation type="submission" date="2014-03" db="EMBL/GenBank/DDBJ databases">
        <title>Draft Genome Sequences of Four Burkholderia Strains.</title>
        <authorList>
            <person name="Liu X.Y."/>
            <person name="Li C.X."/>
            <person name="Xu J.H."/>
        </authorList>
    </citation>
    <scope>NUCLEOTIDE SEQUENCE [LARGE SCALE GENOMIC DNA]</scope>
    <source>
        <strain evidence="2 3">R27</strain>
    </source>
</reference>
<organism evidence="2 3">
    <name type="scientific">Caballeronia grimmiae</name>
    <dbReference type="NCBI Taxonomy" id="1071679"/>
    <lineage>
        <taxon>Bacteria</taxon>
        <taxon>Pseudomonadati</taxon>
        <taxon>Pseudomonadota</taxon>
        <taxon>Betaproteobacteria</taxon>
        <taxon>Burkholderiales</taxon>
        <taxon>Burkholderiaceae</taxon>
        <taxon>Caballeronia</taxon>
    </lineage>
</organism>
<dbReference type="PANTHER" id="PTHR30289">
    <property type="entry name" value="UNCHARACTERIZED PROTEIN YBCL-RELATED"/>
    <property type="match status" value="1"/>
</dbReference>
<accession>A0A069P5V8</accession>
<evidence type="ECO:0000313" key="2">
    <source>
        <dbReference type="EMBL" id="KDR35963.1"/>
    </source>
</evidence>
<dbReference type="CDD" id="cd00865">
    <property type="entry name" value="PEBP_bact_arch"/>
    <property type="match status" value="1"/>
</dbReference>
<dbReference type="InterPro" id="IPR005247">
    <property type="entry name" value="YbhB_YbcL/LppC-like"/>
</dbReference>
<keyword evidence="1" id="KW-0732">Signal</keyword>
<gene>
    <name evidence="2" type="ORF">BG57_25630</name>
</gene>
<dbReference type="RefSeq" id="WP_035962447.1">
    <property type="nucleotide sequence ID" value="NZ_BMEG01000009.1"/>
</dbReference>
<dbReference type="Proteomes" id="UP000027439">
    <property type="component" value="Unassembled WGS sequence"/>
</dbReference>
<proteinExistence type="predicted"/>
<dbReference type="eggNOG" id="COG1881">
    <property type="taxonomic scope" value="Bacteria"/>
</dbReference>
<dbReference type="EMBL" id="JFHE01000005">
    <property type="protein sequence ID" value="KDR35963.1"/>
    <property type="molecule type" value="Genomic_DNA"/>
</dbReference>
<dbReference type="PANTHER" id="PTHR30289:SF1">
    <property type="entry name" value="PEBP (PHOSPHATIDYLETHANOLAMINE-BINDING PROTEIN) FAMILY PROTEIN"/>
    <property type="match status" value="1"/>
</dbReference>
<feature type="chain" id="PRO_5001663924" evidence="1">
    <location>
        <begin position="35"/>
        <end position="196"/>
    </location>
</feature>
<evidence type="ECO:0000256" key="1">
    <source>
        <dbReference type="SAM" id="SignalP"/>
    </source>
</evidence>
<dbReference type="OrthoDB" id="9797506at2"/>
<dbReference type="AlphaFoldDB" id="A0A069P5V8"/>
<protein>
    <submittedName>
        <fullName evidence="2">Phosphatidylethanolamine-binding protein</fullName>
    </submittedName>
</protein>
<feature type="signal peptide" evidence="1">
    <location>
        <begin position="1"/>
        <end position="34"/>
    </location>
</feature>
<name>A0A069P5V8_9BURK</name>
<dbReference type="STRING" id="1071679.BG57_25630"/>
<dbReference type="InterPro" id="IPR036610">
    <property type="entry name" value="PEBP-like_sf"/>
</dbReference>
<evidence type="ECO:0000313" key="3">
    <source>
        <dbReference type="Proteomes" id="UP000027439"/>
    </source>
</evidence>